<comment type="caution">
    <text evidence="2">The sequence shown here is derived from an EMBL/GenBank/DDBJ whole genome shotgun (WGS) entry which is preliminary data.</text>
</comment>
<keyword evidence="1" id="KW-0732">Signal</keyword>
<evidence type="ECO:0000313" key="2">
    <source>
        <dbReference type="EMBL" id="MFM1727383.1"/>
    </source>
</evidence>
<gene>
    <name evidence="2" type="ORF">ABEU19_000842</name>
</gene>
<feature type="chain" id="PRO_5045460172" description="Secreted protein" evidence="1">
    <location>
        <begin position="36"/>
        <end position="135"/>
    </location>
</feature>
<reference evidence="2 3" key="1">
    <citation type="submission" date="2023-11" db="EMBL/GenBank/DDBJ databases">
        <authorList>
            <person name="Val-Calvo J."/>
            <person name="Scortti M."/>
            <person name="Vazquez-Boland J."/>
        </authorList>
    </citation>
    <scope>NUCLEOTIDE SEQUENCE [LARGE SCALE GENOMIC DNA]</scope>
    <source>
        <strain evidence="2 3">DSM 46662</strain>
    </source>
</reference>
<dbReference type="Proteomes" id="UP001629744">
    <property type="component" value="Unassembled WGS sequence"/>
</dbReference>
<name>A0ABW9FQB1_9NOCA</name>
<keyword evidence="3" id="KW-1185">Reference proteome</keyword>
<dbReference type="PROSITE" id="PS51318">
    <property type="entry name" value="TAT"/>
    <property type="match status" value="1"/>
</dbReference>
<evidence type="ECO:0000256" key="1">
    <source>
        <dbReference type="SAM" id="SignalP"/>
    </source>
</evidence>
<evidence type="ECO:0000313" key="3">
    <source>
        <dbReference type="Proteomes" id="UP001629744"/>
    </source>
</evidence>
<dbReference type="EMBL" id="JBDLNU010000001">
    <property type="protein sequence ID" value="MFM1727383.1"/>
    <property type="molecule type" value="Genomic_DNA"/>
</dbReference>
<feature type="signal peptide" evidence="1">
    <location>
        <begin position="1"/>
        <end position="35"/>
    </location>
</feature>
<organism evidence="2 3">
    <name type="scientific">Prescottella soli</name>
    <dbReference type="NCBI Taxonomy" id="1543852"/>
    <lineage>
        <taxon>Bacteria</taxon>
        <taxon>Bacillati</taxon>
        <taxon>Actinomycetota</taxon>
        <taxon>Actinomycetes</taxon>
        <taxon>Mycobacteriales</taxon>
        <taxon>Nocardiaceae</taxon>
        <taxon>Prescottella</taxon>
    </lineage>
</organism>
<proteinExistence type="predicted"/>
<evidence type="ECO:0008006" key="4">
    <source>
        <dbReference type="Google" id="ProtNLM"/>
    </source>
</evidence>
<dbReference type="RefSeq" id="WP_348607913.1">
    <property type="nucleotide sequence ID" value="NZ_CP157276.1"/>
</dbReference>
<protein>
    <recommendedName>
        <fullName evidence="4">Secreted protein</fullName>
    </recommendedName>
</protein>
<accession>A0ABW9FQB1</accession>
<sequence>MTKSLIRNITRRKVGVAAASIAAAGALAVPGVAWAQNSLPGGEPVVVSTPAAETTAACSTENLSDEEIQKLIEDSSENRPVVTEAGAPTESIAASVLTDAASTEAGAAPTEAGAAPAVTATTVSADAVMITARAC</sequence>
<dbReference type="InterPro" id="IPR006311">
    <property type="entry name" value="TAT_signal"/>
</dbReference>